<evidence type="ECO:0000313" key="1">
    <source>
        <dbReference type="EMBL" id="KAH0899518.1"/>
    </source>
</evidence>
<feature type="non-terminal residue" evidence="1">
    <location>
        <position position="83"/>
    </location>
</feature>
<dbReference type="Proteomes" id="UP000824890">
    <property type="component" value="Unassembled WGS sequence"/>
</dbReference>
<organism evidence="1 2">
    <name type="scientific">Brassica napus</name>
    <name type="common">Rape</name>
    <dbReference type="NCBI Taxonomy" id="3708"/>
    <lineage>
        <taxon>Eukaryota</taxon>
        <taxon>Viridiplantae</taxon>
        <taxon>Streptophyta</taxon>
        <taxon>Embryophyta</taxon>
        <taxon>Tracheophyta</taxon>
        <taxon>Spermatophyta</taxon>
        <taxon>Magnoliopsida</taxon>
        <taxon>eudicotyledons</taxon>
        <taxon>Gunneridae</taxon>
        <taxon>Pentapetalae</taxon>
        <taxon>rosids</taxon>
        <taxon>malvids</taxon>
        <taxon>Brassicales</taxon>
        <taxon>Brassicaceae</taxon>
        <taxon>Brassiceae</taxon>
        <taxon>Brassica</taxon>
    </lineage>
</organism>
<dbReference type="EMBL" id="JAGKQM010000012">
    <property type="protein sequence ID" value="KAH0899518.1"/>
    <property type="molecule type" value="Genomic_DNA"/>
</dbReference>
<reference evidence="1 2" key="1">
    <citation type="submission" date="2021-05" db="EMBL/GenBank/DDBJ databases">
        <title>Genome Assembly of Synthetic Allotetraploid Brassica napus Reveals Homoeologous Exchanges between Subgenomes.</title>
        <authorList>
            <person name="Davis J.T."/>
        </authorList>
    </citation>
    <scope>NUCLEOTIDE SEQUENCE [LARGE SCALE GENOMIC DNA]</scope>
    <source>
        <strain evidence="2">cv. Da-Ae</strain>
        <tissue evidence="1">Seedling</tissue>
    </source>
</reference>
<accession>A0ABQ8B4B5</accession>
<evidence type="ECO:0008006" key="3">
    <source>
        <dbReference type="Google" id="ProtNLM"/>
    </source>
</evidence>
<protein>
    <recommendedName>
        <fullName evidence="3">Defensin-like protein</fullName>
    </recommendedName>
</protein>
<evidence type="ECO:0000313" key="2">
    <source>
        <dbReference type="Proteomes" id="UP000824890"/>
    </source>
</evidence>
<comment type="caution">
    <text evidence="1">The sequence shown here is derived from an EMBL/GenBank/DDBJ whole genome shotgun (WGS) entry which is preliminary data.</text>
</comment>
<sequence>MKMQETEHESDPETKSTFKADINQFGSCEKDSDCDKKCFPSCQLTKCSIRHTCECIVSFSATAASHFTAKRLHLFSGFQLHET</sequence>
<gene>
    <name evidence="1" type="ORF">HID58_049086</name>
</gene>
<proteinExistence type="predicted"/>
<keyword evidence="2" id="KW-1185">Reference proteome</keyword>
<name>A0ABQ8B4B5_BRANA</name>